<sequence length="141" mass="16402">MSNYSIRQFHGNVDKWIDSVEQGLDDVIQIFGEKVHGALVELAPVDTGRFRGNMQITANKPPLYALNQYDKDGEKQRQKEGAHYTPCFMEVEQSTLFISPICLFTLTRLSTVIRRKHQQVYSALLRSVYVRIWLSQLKRRK</sequence>
<dbReference type="EMBL" id="MT360682">
    <property type="protein sequence ID" value="QJT70607.1"/>
    <property type="molecule type" value="Genomic_DNA"/>
</dbReference>
<gene>
    <name evidence="1" type="ORF">2019VC1_02</name>
</gene>
<name>A0A6M5C945_9CAUD</name>
<organism evidence="1">
    <name type="scientific">Vibrio phage Vc1</name>
    <dbReference type="NCBI Taxonomy" id="1480731"/>
    <lineage>
        <taxon>Viruses</taxon>
        <taxon>Duplodnaviria</taxon>
        <taxon>Heunggongvirae</taxon>
        <taxon>Uroviricota</taxon>
        <taxon>Caudoviricetes</taxon>
        <taxon>Drexlerviridae</taxon>
        <taxon>Jhansiroadvirus</taxon>
        <taxon>Jhansiroadvirus gwaliVC1</taxon>
    </lineage>
</organism>
<proteinExistence type="predicted"/>
<reference evidence="1" key="1">
    <citation type="submission" date="2020-04" db="EMBL/GenBank/DDBJ databases">
        <authorList>
            <person name="Kumar P."/>
            <person name="Meghvansi M.K."/>
            <person name="Kamboj D.V."/>
        </authorList>
    </citation>
    <scope>NUCLEOTIDE SEQUENCE [LARGE SCALE GENOMIC DNA]</scope>
</reference>
<accession>A0A6M5C945</accession>
<evidence type="ECO:0000313" key="1">
    <source>
        <dbReference type="EMBL" id="QJT70607.1"/>
    </source>
</evidence>
<protein>
    <submittedName>
        <fullName evidence="1">Uncharacterized protein</fullName>
    </submittedName>
</protein>